<feature type="compositionally biased region" description="Polar residues" evidence="1">
    <location>
        <begin position="56"/>
        <end position="73"/>
    </location>
</feature>
<gene>
    <name evidence="2" type="ORF">F511_20095</name>
</gene>
<feature type="compositionally biased region" description="Basic and acidic residues" evidence="1">
    <location>
        <begin position="21"/>
        <end position="30"/>
    </location>
</feature>
<keyword evidence="3" id="KW-1185">Reference proteome</keyword>
<sequence>MANHLKSSLYTHTVYQSGKSSVRDLQDPSAHHSSVVFRNDNSVAHHSDDSVGPFRNDSSVCRSQRGSQSGLTAETKLKTSWKQLLKLPEDPKNTRFRSHEKLRTNRFFALLSNADSGLLETVVPLNQTSGNATVKILQLNPTFLLNGNSRHQRTLHFNYTTSNDVVPTNRNDAAAENRSLSKRPTAETLNNSNNDVSGFPLTKLLAHALTLTAASRYTLTAELTSVGI</sequence>
<organism evidence="2 3">
    <name type="scientific">Dorcoceras hygrometricum</name>
    <dbReference type="NCBI Taxonomy" id="472368"/>
    <lineage>
        <taxon>Eukaryota</taxon>
        <taxon>Viridiplantae</taxon>
        <taxon>Streptophyta</taxon>
        <taxon>Embryophyta</taxon>
        <taxon>Tracheophyta</taxon>
        <taxon>Spermatophyta</taxon>
        <taxon>Magnoliopsida</taxon>
        <taxon>eudicotyledons</taxon>
        <taxon>Gunneridae</taxon>
        <taxon>Pentapetalae</taxon>
        <taxon>asterids</taxon>
        <taxon>lamiids</taxon>
        <taxon>Lamiales</taxon>
        <taxon>Gesneriaceae</taxon>
        <taxon>Didymocarpoideae</taxon>
        <taxon>Trichosporeae</taxon>
        <taxon>Loxocarpinae</taxon>
        <taxon>Dorcoceras</taxon>
    </lineage>
</organism>
<reference evidence="2 3" key="1">
    <citation type="journal article" date="2015" name="Proc. Natl. Acad. Sci. U.S.A.">
        <title>The resurrection genome of Boea hygrometrica: A blueprint for survival of dehydration.</title>
        <authorList>
            <person name="Xiao L."/>
            <person name="Yang G."/>
            <person name="Zhang L."/>
            <person name="Yang X."/>
            <person name="Zhao S."/>
            <person name="Ji Z."/>
            <person name="Zhou Q."/>
            <person name="Hu M."/>
            <person name="Wang Y."/>
            <person name="Chen M."/>
            <person name="Xu Y."/>
            <person name="Jin H."/>
            <person name="Xiao X."/>
            <person name="Hu G."/>
            <person name="Bao F."/>
            <person name="Hu Y."/>
            <person name="Wan P."/>
            <person name="Li L."/>
            <person name="Deng X."/>
            <person name="Kuang T."/>
            <person name="Xiang C."/>
            <person name="Zhu J.K."/>
            <person name="Oliver M.J."/>
            <person name="He Y."/>
        </authorList>
    </citation>
    <scope>NUCLEOTIDE SEQUENCE [LARGE SCALE GENOMIC DNA]</scope>
    <source>
        <strain evidence="3">cv. XS01</strain>
    </source>
</reference>
<evidence type="ECO:0000256" key="1">
    <source>
        <dbReference type="SAM" id="MobiDB-lite"/>
    </source>
</evidence>
<evidence type="ECO:0000313" key="3">
    <source>
        <dbReference type="Proteomes" id="UP000250235"/>
    </source>
</evidence>
<dbReference type="AlphaFoldDB" id="A0A2Z7BC08"/>
<name>A0A2Z7BC08_9LAMI</name>
<accession>A0A2Z7BC08</accession>
<proteinExistence type="predicted"/>
<evidence type="ECO:0000313" key="2">
    <source>
        <dbReference type="EMBL" id="KZV29324.1"/>
    </source>
</evidence>
<feature type="region of interest" description="Disordered" evidence="1">
    <location>
        <begin position="20"/>
        <end position="73"/>
    </location>
</feature>
<dbReference type="EMBL" id="KV009392">
    <property type="protein sequence ID" value="KZV29324.1"/>
    <property type="molecule type" value="Genomic_DNA"/>
</dbReference>
<dbReference type="Proteomes" id="UP000250235">
    <property type="component" value="Unassembled WGS sequence"/>
</dbReference>
<protein>
    <submittedName>
        <fullName evidence="2">Uncharacterized protein</fullName>
    </submittedName>
</protein>